<dbReference type="SMART" id="SM00448">
    <property type="entry name" value="REC"/>
    <property type="match status" value="1"/>
</dbReference>
<evidence type="ECO:0000259" key="8">
    <source>
        <dbReference type="PROSITE" id="PS50110"/>
    </source>
</evidence>
<evidence type="ECO:0000256" key="4">
    <source>
        <dbReference type="ARBA" id="ARBA00048267"/>
    </source>
</evidence>
<evidence type="ECO:0000313" key="11">
    <source>
        <dbReference type="Proteomes" id="UP000014216"/>
    </source>
</evidence>
<evidence type="ECO:0000256" key="2">
    <source>
        <dbReference type="ARBA" id="ARBA00022500"/>
    </source>
</evidence>
<comment type="catalytic activity">
    <reaction evidence="4 5">
        <text>[protein]-L-glutamate 5-O-methyl ester + H2O = L-glutamyl-[protein] + methanol + H(+)</text>
        <dbReference type="Rhea" id="RHEA:23236"/>
        <dbReference type="Rhea" id="RHEA-COMP:10208"/>
        <dbReference type="Rhea" id="RHEA-COMP:10311"/>
        <dbReference type="ChEBI" id="CHEBI:15377"/>
        <dbReference type="ChEBI" id="CHEBI:15378"/>
        <dbReference type="ChEBI" id="CHEBI:17790"/>
        <dbReference type="ChEBI" id="CHEBI:29973"/>
        <dbReference type="ChEBI" id="CHEBI:82795"/>
        <dbReference type="EC" id="3.1.1.61"/>
    </reaction>
</comment>
<dbReference type="InterPro" id="IPR001789">
    <property type="entry name" value="Sig_transdc_resp-reg_receiver"/>
</dbReference>
<feature type="active site" evidence="5 6">
    <location>
        <position position="220"/>
    </location>
</feature>
<feature type="domain" description="Response regulatory" evidence="8">
    <location>
        <begin position="9"/>
        <end position="127"/>
    </location>
</feature>
<evidence type="ECO:0000256" key="7">
    <source>
        <dbReference type="PROSITE-ProRule" id="PRU00169"/>
    </source>
</evidence>
<dbReference type="CDD" id="cd16432">
    <property type="entry name" value="CheB_Rec"/>
    <property type="match status" value="1"/>
</dbReference>
<keyword evidence="2 5" id="KW-0145">Chemotaxis</keyword>
<dbReference type="GO" id="GO:0006935">
    <property type="term" value="P:chemotaxis"/>
    <property type="evidence" value="ECO:0007669"/>
    <property type="project" value="UniProtKB-UniRule"/>
</dbReference>
<feature type="active site" evidence="5 6">
    <location>
        <position position="193"/>
    </location>
</feature>
<name>S0FXA4_9BACT</name>
<comment type="PTM">
    <text evidence="5">Phosphorylated by CheA. Phosphorylation of the N-terminal regulatory domain activates the methylesterase activity.</text>
</comment>
<dbReference type="RefSeq" id="WP_006968207.1">
    <property type="nucleotide sequence ID" value="NZ_APJX01000012.1"/>
</dbReference>
<dbReference type="InterPro" id="IPR035909">
    <property type="entry name" value="CheB_C"/>
</dbReference>
<sequence>MTLSQKNLRILVVDDSIVFRMMISDVIGNIPGMEVVGTARDGHSALARVTSLKPDLMTLDIEMPGMDGMEVLTRLKSQSPRVGVIMLSSDAGRGGRRIITSLEAGAFDFVLKPSEKNVTENKRKLEKDLAPLLRSFSRRMEIRSILNSHRTDVSLDRSVLPPITETKTPDPIVPAFTADFPRNSSDVVAIGVSTGGPAALARLIPALPGNLTVPILIVQHMPPGFTRALAESLDRQSKVPVVEAQDGDILVPGKVFIAPGGSHMKIVSAGNRTKQMIRITQDPPENGCRPSADYLFRSVAHHFKDRATGVIMTGMGQDGDKGLALMKEHRAVIIAQDEATSIVFGMAKQPVASGIVDIVAPLDNLAREIMKTVRPTFGM</sequence>
<dbReference type="EC" id="3.5.1.44" evidence="5"/>
<proteinExistence type="inferred from homology"/>
<dbReference type="EMBL" id="APJX01000012">
    <property type="protein sequence ID" value="EMS77769.1"/>
    <property type="molecule type" value="Genomic_DNA"/>
</dbReference>
<dbReference type="EC" id="3.1.1.61" evidence="5"/>
<dbReference type="AlphaFoldDB" id="S0FXA4"/>
<keyword evidence="3 5" id="KW-0378">Hydrolase</keyword>
<dbReference type="GO" id="GO:0050568">
    <property type="term" value="F:protein-glutamine glutaminase activity"/>
    <property type="evidence" value="ECO:0007669"/>
    <property type="project" value="UniProtKB-UniRule"/>
</dbReference>
<evidence type="ECO:0000256" key="5">
    <source>
        <dbReference type="HAMAP-Rule" id="MF_00099"/>
    </source>
</evidence>
<keyword evidence="1 5" id="KW-0963">Cytoplasm</keyword>
<evidence type="ECO:0000313" key="10">
    <source>
        <dbReference type="EMBL" id="EMS77769.1"/>
    </source>
</evidence>
<dbReference type="Pfam" id="PF01339">
    <property type="entry name" value="CheB_methylest"/>
    <property type="match status" value="1"/>
</dbReference>
<reference evidence="10 11" key="1">
    <citation type="journal article" date="2013" name="Genome Announc.">
        <title>Draft Genome Sequence of Desulfotignum phosphitoxidans DSM 13687 Strain FiPS-3.</title>
        <authorList>
            <person name="Poehlein A."/>
            <person name="Daniel R."/>
            <person name="Simeonova D.D."/>
        </authorList>
    </citation>
    <scope>NUCLEOTIDE SEQUENCE [LARGE SCALE GENOMIC DNA]</scope>
    <source>
        <strain evidence="10 11">DSM 13687</strain>
    </source>
</reference>
<keyword evidence="5 7" id="KW-0597">Phosphoprotein</keyword>
<dbReference type="NCBIfam" id="NF001965">
    <property type="entry name" value="PRK00742.1"/>
    <property type="match status" value="1"/>
</dbReference>
<dbReference type="PROSITE" id="PS50122">
    <property type="entry name" value="CHEB"/>
    <property type="match status" value="1"/>
</dbReference>
<comment type="similarity">
    <text evidence="5">Belongs to the CheB family.</text>
</comment>
<evidence type="ECO:0000259" key="9">
    <source>
        <dbReference type="PROSITE" id="PS50122"/>
    </source>
</evidence>
<dbReference type="OrthoDB" id="9793421at2"/>
<feature type="domain" description="CheB-type methylesterase" evidence="9">
    <location>
        <begin position="181"/>
        <end position="376"/>
    </location>
</feature>
<protein>
    <recommendedName>
        <fullName evidence="5">Protein-glutamate methylesterase/protein-glutamine glutaminase</fullName>
        <ecNumber evidence="5">3.1.1.61</ecNumber>
        <ecNumber evidence="5">3.5.1.44</ecNumber>
    </recommendedName>
</protein>
<comment type="function">
    <text evidence="5">Involved in chemotaxis. Part of a chemotaxis signal transduction system that modulates chemotaxis in response to various stimuli. Catalyzes the demethylation of specific methylglutamate residues introduced into the chemoreceptors (methyl-accepting chemotaxis proteins or MCP) by CheR. Also mediates the irreversible deamidation of specific glutamine residues to glutamic acid.</text>
</comment>
<dbReference type="Proteomes" id="UP000014216">
    <property type="component" value="Unassembled WGS sequence"/>
</dbReference>
<evidence type="ECO:0000256" key="6">
    <source>
        <dbReference type="PROSITE-ProRule" id="PRU00050"/>
    </source>
</evidence>
<dbReference type="PIRSF" id="PIRSF000876">
    <property type="entry name" value="RR_chemtxs_CheB"/>
    <property type="match status" value="1"/>
</dbReference>
<keyword evidence="11" id="KW-1185">Reference proteome</keyword>
<evidence type="ECO:0000256" key="1">
    <source>
        <dbReference type="ARBA" id="ARBA00022490"/>
    </source>
</evidence>
<comment type="domain">
    <text evidence="5">Contains a C-terminal catalytic domain, and an N-terminal region which modulates catalytic activity.</text>
</comment>
<dbReference type="GO" id="GO:0005737">
    <property type="term" value="C:cytoplasm"/>
    <property type="evidence" value="ECO:0007669"/>
    <property type="project" value="UniProtKB-SubCell"/>
</dbReference>
<dbReference type="PATRIC" id="fig|1286635.3.peg.4228"/>
<dbReference type="InterPro" id="IPR000673">
    <property type="entry name" value="Sig_transdc_resp-reg_Me-estase"/>
</dbReference>
<dbReference type="GO" id="GO:0000156">
    <property type="term" value="F:phosphorelay response regulator activity"/>
    <property type="evidence" value="ECO:0007669"/>
    <property type="project" value="InterPro"/>
</dbReference>
<dbReference type="Gene3D" id="3.40.50.2300">
    <property type="match status" value="1"/>
</dbReference>
<dbReference type="InterPro" id="IPR011006">
    <property type="entry name" value="CheY-like_superfamily"/>
</dbReference>
<dbReference type="SUPFAM" id="SSF52738">
    <property type="entry name" value="Methylesterase CheB, C-terminal domain"/>
    <property type="match status" value="1"/>
</dbReference>
<dbReference type="HAMAP" id="MF_00099">
    <property type="entry name" value="CheB_chemtxs"/>
    <property type="match status" value="1"/>
</dbReference>
<feature type="active site" evidence="5 6">
    <location>
        <position position="318"/>
    </location>
</feature>
<dbReference type="PROSITE" id="PS50110">
    <property type="entry name" value="RESPONSE_REGULATORY"/>
    <property type="match status" value="1"/>
</dbReference>
<dbReference type="Gene3D" id="3.40.50.180">
    <property type="entry name" value="Methylesterase CheB, C-terminal domain"/>
    <property type="match status" value="1"/>
</dbReference>
<gene>
    <name evidence="5 10" type="primary">cheB</name>
    <name evidence="10" type="ORF">Dpo_12c00470</name>
</gene>
<dbReference type="CDD" id="cd17541">
    <property type="entry name" value="REC_CheB-like"/>
    <property type="match status" value="1"/>
</dbReference>
<dbReference type="PANTHER" id="PTHR42872:SF6">
    <property type="entry name" value="PROTEIN-GLUTAMATE METHYLESTERASE_PROTEIN-GLUTAMINE GLUTAMINASE"/>
    <property type="match status" value="1"/>
</dbReference>
<dbReference type="GO" id="GO:0008984">
    <property type="term" value="F:protein-glutamate methylesterase activity"/>
    <property type="evidence" value="ECO:0007669"/>
    <property type="project" value="UniProtKB-UniRule"/>
</dbReference>
<dbReference type="SUPFAM" id="SSF52172">
    <property type="entry name" value="CheY-like"/>
    <property type="match status" value="1"/>
</dbReference>
<comment type="catalytic activity">
    <reaction evidence="5">
        <text>L-glutaminyl-[protein] + H2O = L-glutamyl-[protein] + NH4(+)</text>
        <dbReference type="Rhea" id="RHEA:16441"/>
        <dbReference type="Rhea" id="RHEA-COMP:10207"/>
        <dbReference type="Rhea" id="RHEA-COMP:10208"/>
        <dbReference type="ChEBI" id="CHEBI:15377"/>
        <dbReference type="ChEBI" id="CHEBI:28938"/>
        <dbReference type="ChEBI" id="CHEBI:29973"/>
        <dbReference type="ChEBI" id="CHEBI:30011"/>
        <dbReference type="EC" id="3.5.1.44"/>
    </reaction>
</comment>
<comment type="caution">
    <text evidence="10">The sequence shown here is derived from an EMBL/GenBank/DDBJ whole genome shotgun (WGS) entry which is preliminary data.</text>
</comment>
<comment type="subcellular location">
    <subcellularLocation>
        <location evidence="5">Cytoplasm</location>
    </subcellularLocation>
</comment>
<organism evidence="10 11">
    <name type="scientific">Desulfotignum phosphitoxidans DSM 13687</name>
    <dbReference type="NCBI Taxonomy" id="1286635"/>
    <lineage>
        <taxon>Bacteria</taxon>
        <taxon>Pseudomonadati</taxon>
        <taxon>Thermodesulfobacteriota</taxon>
        <taxon>Desulfobacteria</taxon>
        <taxon>Desulfobacterales</taxon>
        <taxon>Desulfobacteraceae</taxon>
        <taxon>Desulfotignum</taxon>
    </lineage>
</organism>
<dbReference type="Pfam" id="PF00072">
    <property type="entry name" value="Response_reg"/>
    <property type="match status" value="1"/>
</dbReference>
<dbReference type="InterPro" id="IPR008248">
    <property type="entry name" value="CheB-like"/>
</dbReference>
<evidence type="ECO:0000256" key="3">
    <source>
        <dbReference type="ARBA" id="ARBA00022801"/>
    </source>
</evidence>
<feature type="modified residue" description="4-aspartylphosphate" evidence="5 7">
    <location>
        <position position="60"/>
    </location>
</feature>
<dbReference type="PANTHER" id="PTHR42872">
    <property type="entry name" value="PROTEIN-GLUTAMATE METHYLESTERASE/PROTEIN-GLUTAMINE GLUTAMINASE"/>
    <property type="match status" value="1"/>
</dbReference>
<accession>S0FXA4</accession>